<gene>
    <name evidence="2" type="ORF">CCMP2556_LOCUS29379</name>
</gene>
<feature type="region of interest" description="Disordered" evidence="1">
    <location>
        <begin position="1"/>
        <end position="37"/>
    </location>
</feature>
<feature type="compositionally biased region" description="Basic and acidic residues" evidence="1">
    <location>
        <begin position="57"/>
        <end position="72"/>
    </location>
</feature>
<feature type="region of interest" description="Disordered" evidence="1">
    <location>
        <begin position="186"/>
        <end position="222"/>
    </location>
</feature>
<protein>
    <submittedName>
        <fullName evidence="2">Uncharacterized protein</fullName>
    </submittedName>
</protein>
<evidence type="ECO:0000256" key="1">
    <source>
        <dbReference type="SAM" id="MobiDB-lite"/>
    </source>
</evidence>
<comment type="caution">
    <text evidence="2">The sequence shown here is derived from an EMBL/GenBank/DDBJ whole genome shotgun (WGS) entry which is preliminary data.</text>
</comment>
<proteinExistence type="predicted"/>
<dbReference type="EMBL" id="CAXAMN010021450">
    <property type="protein sequence ID" value="CAK9059673.1"/>
    <property type="molecule type" value="Genomic_DNA"/>
</dbReference>
<keyword evidence="3" id="KW-1185">Reference proteome</keyword>
<name>A0ABP0N8E9_9DINO</name>
<feature type="compositionally biased region" description="Basic and acidic residues" evidence="1">
    <location>
        <begin position="303"/>
        <end position="313"/>
    </location>
</feature>
<feature type="region of interest" description="Disordered" evidence="1">
    <location>
        <begin position="249"/>
        <end position="352"/>
    </location>
</feature>
<organism evidence="2 3">
    <name type="scientific">Durusdinium trenchii</name>
    <dbReference type="NCBI Taxonomy" id="1381693"/>
    <lineage>
        <taxon>Eukaryota</taxon>
        <taxon>Sar</taxon>
        <taxon>Alveolata</taxon>
        <taxon>Dinophyceae</taxon>
        <taxon>Suessiales</taxon>
        <taxon>Symbiodiniaceae</taxon>
        <taxon>Durusdinium</taxon>
    </lineage>
</organism>
<sequence>MADQDDTLPLENGMDGLGEVARADEYQLVQEEDDWSEEELDKYCKFKDYLATLAKQLNDEPHDEEPGYKDGSEAEAVPLEAGGGDPACDQTYEVPSSERLSPVGVDVELDSDEEINKPLKPKGTHKDREPRRAASHVSMGPEPLMEVNTAKTLAARMSRFMETWIRQFPNKRLPPNPFREEIEANKEMEGDGVYTGVFEPGQDELPESAPTAEEETQRDGVPEEGAILGFLKQKLSECSRESAERTKIWTDVAKGPRGGPTSSRAPTSFHMKGIMLTTPNKPTFLNVPEMTPDPVDPVAKKGLLREKREEVAAKGRSKGANKGERAKKTKAQVKTVKSKPQKRQPNNGPMEAAFRKFVEKQKKVGVHYWKALKMWKVSPERGTIIASMSPSEQKRRRFA</sequence>
<feature type="region of interest" description="Disordered" evidence="1">
    <location>
        <begin position="56"/>
        <end position="144"/>
    </location>
</feature>
<evidence type="ECO:0000313" key="2">
    <source>
        <dbReference type="EMBL" id="CAK9059673.1"/>
    </source>
</evidence>
<reference evidence="2 3" key="1">
    <citation type="submission" date="2024-02" db="EMBL/GenBank/DDBJ databases">
        <authorList>
            <person name="Chen Y."/>
            <person name="Shah S."/>
            <person name="Dougan E. K."/>
            <person name="Thang M."/>
            <person name="Chan C."/>
        </authorList>
    </citation>
    <scope>NUCLEOTIDE SEQUENCE [LARGE SCALE GENOMIC DNA]</scope>
</reference>
<accession>A0ABP0N8E9</accession>
<feature type="compositionally biased region" description="Basic residues" evidence="1">
    <location>
        <begin position="327"/>
        <end position="342"/>
    </location>
</feature>
<dbReference type="Proteomes" id="UP001642484">
    <property type="component" value="Unassembled WGS sequence"/>
</dbReference>
<feature type="compositionally biased region" description="Acidic residues" evidence="1">
    <location>
        <begin position="201"/>
        <end position="214"/>
    </location>
</feature>
<evidence type="ECO:0000313" key="3">
    <source>
        <dbReference type="Proteomes" id="UP001642484"/>
    </source>
</evidence>